<evidence type="ECO:0000256" key="2">
    <source>
        <dbReference type="ARBA" id="ARBA00022525"/>
    </source>
</evidence>
<feature type="chain" id="PRO_5007391676" description="C1q domain-containing protein" evidence="4">
    <location>
        <begin position="26"/>
        <end position="264"/>
    </location>
</feature>
<dbReference type="PROSITE" id="PS50871">
    <property type="entry name" value="C1Q"/>
    <property type="match status" value="1"/>
</dbReference>
<dbReference type="InterPro" id="IPR001073">
    <property type="entry name" value="C1q_dom"/>
</dbReference>
<evidence type="ECO:0000313" key="6">
    <source>
        <dbReference type="EMBL" id="CEK72801.1"/>
    </source>
</evidence>
<dbReference type="PANTHER" id="PTHR22923:SF116">
    <property type="entry name" value="C1Q DOMAIN-CONTAINING PROTEIN"/>
    <property type="match status" value="1"/>
</dbReference>
<keyword evidence="3 4" id="KW-0732">Signal</keyword>
<keyword evidence="2" id="KW-0964">Secreted</keyword>
<evidence type="ECO:0000259" key="5">
    <source>
        <dbReference type="PROSITE" id="PS50871"/>
    </source>
</evidence>
<proteinExistence type="predicted"/>
<feature type="signal peptide" evidence="4">
    <location>
        <begin position="1"/>
        <end position="25"/>
    </location>
</feature>
<feature type="domain" description="C1q" evidence="5">
    <location>
        <begin position="140"/>
        <end position="264"/>
    </location>
</feature>
<dbReference type="EMBL" id="HACG01025937">
    <property type="protein sequence ID" value="CEK72802.1"/>
    <property type="molecule type" value="Transcribed_RNA"/>
</dbReference>
<dbReference type="GO" id="GO:0005576">
    <property type="term" value="C:extracellular region"/>
    <property type="evidence" value="ECO:0007669"/>
    <property type="project" value="UniProtKB-SubCell"/>
</dbReference>
<protein>
    <recommendedName>
        <fullName evidence="5">C1q domain-containing protein</fullName>
    </recommendedName>
</protein>
<name>A0A0B6ZWR8_9EUPU</name>
<dbReference type="InterPro" id="IPR008983">
    <property type="entry name" value="Tumour_necrosis_fac-like_dom"/>
</dbReference>
<comment type="subcellular location">
    <subcellularLocation>
        <location evidence="1">Secreted</location>
    </subcellularLocation>
</comment>
<gene>
    <name evidence="7" type="primary">ORF84018</name>
    <name evidence="6" type="synonym">ORF84017</name>
</gene>
<sequence>MYFQSRRWFLSAVLLLLFWARAVISSEVNAELPNSTDDTVRDCTVESSIKSMMAKLENVFAPGGSCSNQEGLDSPTPCIDVTSTHSVLTQLCERLTVLDTKVNGLTTRVNLLTTPNSNNGGHDHNKPLTQIAKLNEEIKRLKRSAVFYANRTDTLANLGNEKISNYSASINQGPYFDSLHGVFFTPFDGIYHFSLSYLKAPEVNLETYLIIDKQVFASTREERQPKIDVMISLERGQEVWTNSETNNIATDSVVSVTFSGYLVH</sequence>
<dbReference type="EMBL" id="HACG01025936">
    <property type="protein sequence ID" value="CEK72801.1"/>
    <property type="molecule type" value="Transcribed_RNA"/>
</dbReference>
<dbReference type="AlphaFoldDB" id="A0A0B6ZWR8"/>
<dbReference type="SUPFAM" id="SSF49842">
    <property type="entry name" value="TNF-like"/>
    <property type="match status" value="1"/>
</dbReference>
<dbReference type="SMART" id="SM00110">
    <property type="entry name" value="C1Q"/>
    <property type="match status" value="1"/>
</dbReference>
<evidence type="ECO:0000313" key="7">
    <source>
        <dbReference type="EMBL" id="CEK72802.1"/>
    </source>
</evidence>
<dbReference type="Pfam" id="PF00386">
    <property type="entry name" value="C1q"/>
    <property type="match status" value="1"/>
</dbReference>
<accession>A0A0B6ZWR8</accession>
<evidence type="ECO:0000256" key="3">
    <source>
        <dbReference type="ARBA" id="ARBA00022729"/>
    </source>
</evidence>
<evidence type="ECO:0000256" key="4">
    <source>
        <dbReference type="SAM" id="SignalP"/>
    </source>
</evidence>
<reference evidence="7" key="1">
    <citation type="submission" date="2014-12" db="EMBL/GenBank/DDBJ databases">
        <title>Insight into the proteome of Arion vulgaris.</title>
        <authorList>
            <person name="Aradska J."/>
            <person name="Bulat T."/>
            <person name="Smidak R."/>
            <person name="Sarate P."/>
            <person name="Gangsoo J."/>
            <person name="Sialana F."/>
            <person name="Bilban M."/>
            <person name="Lubec G."/>
        </authorList>
    </citation>
    <scope>NUCLEOTIDE SEQUENCE</scope>
    <source>
        <tissue evidence="7">Skin</tissue>
    </source>
</reference>
<organism evidence="7">
    <name type="scientific">Arion vulgaris</name>
    <dbReference type="NCBI Taxonomy" id="1028688"/>
    <lineage>
        <taxon>Eukaryota</taxon>
        <taxon>Metazoa</taxon>
        <taxon>Spiralia</taxon>
        <taxon>Lophotrochozoa</taxon>
        <taxon>Mollusca</taxon>
        <taxon>Gastropoda</taxon>
        <taxon>Heterobranchia</taxon>
        <taxon>Euthyneura</taxon>
        <taxon>Panpulmonata</taxon>
        <taxon>Eupulmonata</taxon>
        <taxon>Stylommatophora</taxon>
        <taxon>Helicina</taxon>
        <taxon>Arionoidea</taxon>
        <taxon>Arionidae</taxon>
        <taxon>Arion</taxon>
    </lineage>
</organism>
<dbReference type="Gene3D" id="2.60.120.40">
    <property type="match status" value="1"/>
</dbReference>
<dbReference type="PANTHER" id="PTHR22923">
    <property type="entry name" value="CEREBELLIN-RELATED"/>
    <property type="match status" value="1"/>
</dbReference>
<dbReference type="InterPro" id="IPR050822">
    <property type="entry name" value="Cerebellin_Synaptic_Org"/>
</dbReference>
<evidence type="ECO:0000256" key="1">
    <source>
        <dbReference type="ARBA" id="ARBA00004613"/>
    </source>
</evidence>